<dbReference type="CDD" id="cd03405">
    <property type="entry name" value="SPFH_HflC"/>
    <property type="match status" value="1"/>
</dbReference>
<accession>A0ABV2CRB3</accession>
<evidence type="ECO:0000259" key="7">
    <source>
        <dbReference type="SMART" id="SM00244"/>
    </source>
</evidence>
<gene>
    <name evidence="8" type="primary">hflC</name>
    <name evidence="8" type="ORF">ABVT11_11550</name>
</gene>
<dbReference type="PANTHER" id="PTHR42911">
    <property type="entry name" value="MODULATOR OF FTSH PROTEASE HFLC"/>
    <property type="match status" value="1"/>
</dbReference>
<comment type="subcellular location">
    <subcellularLocation>
        <location evidence="1">Membrane</location>
        <topology evidence="1">Single-pass membrane protein</topology>
    </subcellularLocation>
</comment>
<dbReference type="Gene3D" id="3.30.479.30">
    <property type="entry name" value="Band 7 domain"/>
    <property type="match status" value="1"/>
</dbReference>
<comment type="similarity">
    <text evidence="2 6">Belongs to the band 7/mec-2 family. HflC subfamily.</text>
</comment>
<keyword evidence="8" id="KW-0378">Hydrolase</keyword>
<dbReference type="InterPro" id="IPR036013">
    <property type="entry name" value="Band_7/SPFH_dom_sf"/>
</dbReference>
<dbReference type="RefSeq" id="WP_345928958.1">
    <property type="nucleotide sequence ID" value="NZ_JBDIVF010000008.1"/>
</dbReference>
<dbReference type="Pfam" id="PF01145">
    <property type="entry name" value="Band_7"/>
    <property type="match status" value="1"/>
</dbReference>
<evidence type="ECO:0000256" key="5">
    <source>
        <dbReference type="ARBA" id="ARBA00023136"/>
    </source>
</evidence>
<dbReference type="SUPFAM" id="SSF117892">
    <property type="entry name" value="Band 7/SPFH domain"/>
    <property type="match status" value="1"/>
</dbReference>
<feature type="domain" description="Band 7" evidence="7">
    <location>
        <begin position="21"/>
        <end position="185"/>
    </location>
</feature>
<organism evidence="8 9">
    <name type="scientific">Uliginosibacterium paludis</name>
    <dbReference type="NCBI Taxonomy" id="1615952"/>
    <lineage>
        <taxon>Bacteria</taxon>
        <taxon>Pseudomonadati</taxon>
        <taxon>Pseudomonadota</taxon>
        <taxon>Betaproteobacteria</taxon>
        <taxon>Rhodocyclales</taxon>
        <taxon>Zoogloeaceae</taxon>
        <taxon>Uliginosibacterium</taxon>
    </lineage>
</organism>
<evidence type="ECO:0000256" key="4">
    <source>
        <dbReference type="ARBA" id="ARBA00022989"/>
    </source>
</evidence>
<name>A0ABV2CRB3_9RHOO</name>
<keyword evidence="9" id="KW-1185">Reference proteome</keyword>
<dbReference type="InterPro" id="IPR010200">
    <property type="entry name" value="HflC"/>
</dbReference>
<comment type="caution">
    <text evidence="8">The sequence shown here is derived from an EMBL/GenBank/DDBJ whole genome shotgun (WGS) entry which is preliminary data.</text>
</comment>
<evidence type="ECO:0000313" key="9">
    <source>
        <dbReference type="Proteomes" id="UP001548590"/>
    </source>
</evidence>
<evidence type="ECO:0000256" key="2">
    <source>
        <dbReference type="ARBA" id="ARBA00007862"/>
    </source>
</evidence>
<dbReference type="PIRSF" id="PIRSF005651">
    <property type="entry name" value="HflC"/>
    <property type="match status" value="1"/>
</dbReference>
<dbReference type="Proteomes" id="UP001548590">
    <property type="component" value="Unassembled WGS sequence"/>
</dbReference>
<keyword evidence="8" id="KW-0645">Protease</keyword>
<proteinExistence type="inferred from homology"/>
<dbReference type="NCBIfam" id="TIGR01932">
    <property type="entry name" value="hflC"/>
    <property type="match status" value="1"/>
</dbReference>
<dbReference type="GO" id="GO:0006508">
    <property type="term" value="P:proteolysis"/>
    <property type="evidence" value="ECO:0007669"/>
    <property type="project" value="UniProtKB-KW"/>
</dbReference>
<evidence type="ECO:0000256" key="1">
    <source>
        <dbReference type="ARBA" id="ARBA00004167"/>
    </source>
</evidence>
<comment type="function">
    <text evidence="6">HflC and HflK could regulate a protease.</text>
</comment>
<reference evidence="8 9" key="1">
    <citation type="submission" date="2024-07" db="EMBL/GenBank/DDBJ databases">
        <title>Uliginosibacterium paludis KCTC:42655.</title>
        <authorList>
            <person name="Kim M.K."/>
        </authorList>
    </citation>
    <scope>NUCLEOTIDE SEQUENCE [LARGE SCALE GENOMIC DNA]</scope>
    <source>
        <strain evidence="8 9">KCTC 42655</strain>
    </source>
</reference>
<keyword evidence="4" id="KW-1133">Transmembrane helix</keyword>
<evidence type="ECO:0000313" key="8">
    <source>
        <dbReference type="EMBL" id="MET1490461.1"/>
    </source>
</evidence>
<dbReference type="InterPro" id="IPR001107">
    <property type="entry name" value="Band_7"/>
</dbReference>
<dbReference type="PANTHER" id="PTHR42911:SF1">
    <property type="entry name" value="MODULATOR OF FTSH PROTEASE HFLC"/>
    <property type="match status" value="1"/>
</dbReference>
<evidence type="ECO:0000256" key="6">
    <source>
        <dbReference type="PIRNR" id="PIRNR005651"/>
    </source>
</evidence>
<protein>
    <recommendedName>
        <fullName evidence="6">Protein HflC</fullName>
    </recommendedName>
</protein>
<keyword evidence="5" id="KW-0472">Membrane</keyword>
<sequence>MNARLPVILGALLLAAALLSMSVFTLDQRNYALVFQLGEIKRFEVEPGLKFKLPLVQDVKFFDRRILTLDTTESELFQTAEKKNVLVDSFVKWRIKDPSVFYRAFGVEETRARLRLEQTINAVLREEFGKRQVHDVISGERHKLMAVVKGKAAAESIQYGVEIVDVRVKRVELPNDVSESVYRRMEAERKRVANELRSTGAAEAEQIKADADRRREVVVAEAYRDAQILKGEGDAKAAAVYAEAFGRSPEFYRFWRSMDAYKQSFRNKNDMLVVDPSSDFFKYMKSGGKDSGK</sequence>
<dbReference type="SMART" id="SM00244">
    <property type="entry name" value="PHB"/>
    <property type="match status" value="1"/>
</dbReference>
<keyword evidence="3" id="KW-0812">Transmembrane</keyword>
<dbReference type="EMBL" id="JBEWLZ010000005">
    <property type="protein sequence ID" value="MET1490461.1"/>
    <property type="molecule type" value="Genomic_DNA"/>
</dbReference>
<dbReference type="GO" id="GO:0008233">
    <property type="term" value="F:peptidase activity"/>
    <property type="evidence" value="ECO:0007669"/>
    <property type="project" value="UniProtKB-KW"/>
</dbReference>
<evidence type="ECO:0000256" key="3">
    <source>
        <dbReference type="ARBA" id="ARBA00022692"/>
    </source>
</evidence>